<dbReference type="InterPro" id="IPR006311">
    <property type="entry name" value="TAT_signal"/>
</dbReference>
<sequence length="346" mass="37847">MTINRRGFMTATGALALGSALGLHSSAAYAEAQKLTGVTYLPPSYADLAYGSQGFVDFVNEKHGDVATIEFYDSGRLLSADEQLPALRAGTIDFMFHTTSYVTRSLPILGITGLPGVVGELYENPDRLKRGSPLFQLVEDELKKSGLTVLSLGGGIMEPEYIWSTKDSPIRSLDDIEGKKLRVVSFEATKAIEDFGGAAVRIPSSELYLAMQRGTVDAAVANISTINGRKIQEQASQVYKLPVTAFGIGIFVQTDRWEAMSEEVRNAMMAGVEWFDENSARVANQDYFDAKYWPAFREAGLEVIEPTEAEVERFREVSTNVREAWIGEVGEEVGKKAIDLAMGKDA</sequence>
<evidence type="ECO:0008006" key="5">
    <source>
        <dbReference type="Google" id="ProtNLM"/>
    </source>
</evidence>
<name>A0A0F9UNQ5_9ZZZZ</name>
<dbReference type="InterPro" id="IPR018389">
    <property type="entry name" value="DctP_fam"/>
</dbReference>
<dbReference type="AlphaFoldDB" id="A0A0F9UNQ5"/>
<dbReference type="PANTHER" id="PTHR33376:SF7">
    <property type="entry name" value="C4-DICARBOXYLATE-BINDING PROTEIN DCTB"/>
    <property type="match status" value="1"/>
</dbReference>
<dbReference type="GO" id="GO:0055085">
    <property type="term" value="P:transmembrane transport"/>
    <property type="evidence" value="ECO:0007669"/>
    <property type="project" value="InterPro"/>
</dbReference>
<dbReference type="Gene3D" id="3.40.190.170">
    <property type="entry name" value="Bacterial extracellular solute-binding protein, family 7"/>
    <property type="match status" value="1"/>
</dbReference>
<organism evidence="4">
    <name type="scientific">marine sediment metagenome</name>
    <dbReference type="NCBI Taxonomy" id="412755"/>
    <lineage>
        <taxon>unclassified sequences</taxon>
        <taxon>metagenomes</taxon>
        <taxon>ecological metagenomes</taxon>
    </lineage>
</organism>
<dbReference type="PANTHER" id="PTHR33376">
    <property type="match status" value="1"/>
</dbReference>
<dbReference type="Pfam" id="PF03480">
    <property type="entry name" value="DctP"/>
    <property type="match status" value="1"/>
</dbReference>
<comment type="similarity">
    <text evidence="1">Belongs to the bacterial solute-binding protein 7 family.</text>
</comment>
<dbReference type="NCBIfam" id="NF037995">
    <property type="entry name" value="TRAP_S1"/>
    <property type="match status" value="1"/>
</dbReference>
<dbReference type="EMBL" id="LAZR01000122">
    <property type="protein sequence ID" value="KKN89162.1"/>
    <property type="molecule type" value="Genomic_DNA"/>
</dbReference>
<protein>
    <recommendedName>
        <fullName evidence="5">SsuA/THI5-like domain-containing protein</fullName>
    </recommendedName>
</protein>
<keyword evidence="3" id="KW-0732">Signal</keyword>
<evidence type="ECO:0000313" key="4">
    <source>
        <dbReference type="EMBL" id="KKN89162.1"/>
    </source>
</evidence>
<dbReference type="InterPro" id="IPR038404">
    <property type="entry name" value="TRAP_DctP_sf"/>
</dbReference>
<dbReference type="PROSITE" id="PS51318">
    <property type="entry name" value="TAT"/>
    <property type="match status" value="1"/>
</dbReference>
<accession>A0A0F9UNQ5</accession>
<keyword evidence="2" id="KW-0813">Transport</keyword>
<evidence type="ECO:0000256" key="1">
    <source>
        <dbReference type="ARBA" id="ARBA00009023"/>
    </source>
</evidence>
<evidence type="ECO:0000256" key="2">
    <source>
        <dbReference type="ARBA" id="ARBA00022448"/>
    </source>
</evidence>
<evidence type="ECO:0000256" key="3">
    <source>
        <dbReference type="ARBA" id="ARBA00022729"/>
    </source>
</evidence>
<reference evidence="4" key="1">
    <citation type="journal article" date="2015" name="Nature">
        <title>Complex archaea that bridge the gap between prokaryotes and eukaryotes.</title>
        <authorList>
            <person name="Spang A."/>
            <person name="Saw J.H."/>
            <person name="Jorgensen S.L."/>
            <person name="Zaremba-Niedzwiedzka K."/>
            <person name="Martijn J."/>
            <person name="Lind A.E."/>
            <person name="van Eijk R."/>
            <person name="Schleper C."/>
            <person name="Guy L."/>
            <person name="Ettema T.J."/>
        </authorList>
    </citation>
    <scope>NUCLEOTIDE SEQUENCE</scope>
</reference>
<gene>
    <name evidence="4" type="ORF">LCGC14_0241600</name>
</gene>
<proteinExistence type="inferred from homology"/>
<dbReference type="SUPFAM" id="SSF53850">
    <property type="entry name" value="Periplasmic binding protein-like II"/>
    <property type="match status" value="1"/>
</dbReference>
<comment type="caution">
    <text evidence="4">The sequence shown here is derived from an EMBL/GenBank/DDBJ whole genome shotgun (WGS) entry which is preliminary data.</text>
</comment>